<evidence type="ECO:0000313" key="2">
    <source>
        <dbReference type="EMBL" id="KAJ7651453.1"/>
    </source>
</evidence>
<feature type="compositionally biased region" description="Basic and acidic residues" evidence="1">
    <location>
        <begin position="7"/>
        <end position="40"/>
    </location>
</feature>
<gene>
    <name evidence="2" type="ORF">B0H17DRAFT_1147676</name>
</gene>
<comment type="caution">
    <text evidence="2">The sequence shown here is derived from an EMBL/GenBank/DDBJ whole genome shotgun (WGS) entry which is preliminary data.</text>
</comment>
<feature type="region of interest" description="Disordered" evidence="1">
    <location>
        <begin position="1"/>
        <end position="66"/>
    </location>
</feature>
<sequence length="208" mass="22903">MAYDNVRTTDDRRKEGREEEERKNGQEEQDGKNEVQDSKVHGAPWQDQEQGRVQSIKMASSEARVRRSGAVVEIVPSSDVQRLRAGGRQVARRRQVQEQGRLVNANEDDGTQNNSTWDASHSTMAGMDARRLRGKTPRKWAGRDQGASTSTQIPFAGWTVDADGHGCAGGAGRVLWMMRGDAYRAMRCSGMGPDEVALPGRSGSVLFS</sequence>
<evidence type="ECO:0000256" key="1">
    <source>
        <dbReference type="SAM" id="MobiDB-lite"/>
    </source>
</evidence>
<reference evidence="2" key="1">
    <citation type="submission" date="2023-03" db="EMBL/GenBank/DDBJ databases">
        <title>Massive genome expansion in bonnet fungi (Mycena s.s.) driven by repeated elements and novel gene families across ecological guilds.</title>
        <authorList>
            <consortium name="Lawrence Berkeley National Laboratory"/>
            <person name="Harder C.B."/>
            <person name="Miyauchi S."/>
            <person name="Viragh M."/>
            <person name="Kuo A."/>
            <person name="Thoen E."/>
            <person name="Andreopoulos B."/>
            <person name="Lu D."/>
            <person name="Skrede I."/>
            <person name="Drula E."/>
            <person name="Henrissat B."/>
            <person name="Morin E."/>
            <person name="Kohler A."/>
            <person name="Barry K."/>
            <person name="LaButti K."/>
            <person name="Morin E."/>
            <person name="Salamov A."/>
            <person name="Lipzen A."/>
            <person name="Mereny Z."/>
            <person name="Hegedus B."/>
            <person name="Baldrian P."/>
            <person name="Stursova M."/>
            <person name="Weitz H."/>
            <person name="Taylor A."/>
            <person name="Grigoriev I.V."/>
            <person name="Nagy L.G."/>
            <person name="Martin F."/>
            <person name="Kauserud H."/>
        </authorList>
    </citation>
    <scope>NUCLEOTIDE SEQUENCE</scope>
    <source>
        <strain evidence="2">CBHHK067</strain>
    </source>
</reference>
<keyword evidence="3" id="KW-1185">Reference proteome</keyword>
<accession>A0AAD7CL43</accession>
<organism evidence="2 3">
    <name type="scientific">Mycena rosella</name>
    <name type="common">Pink bonnet</name>
    <name type="synonym">Agaricus rosellus</name>
    <dbReference type="NCBI Taxonomy" id="1033263"/>
    <lineage>
        <taxon>Eukaryota</taxon>
        <taxon>Fungi</taxon>
        <taxon>Dikarya</taxon>
        <taxon>Basidiomycota</taxon>
        <taxon>Agaricomycotina</taxon>
        <taxon>Agaricomycetes</taxon>
        <taxon>Agaricomycetidae</taxon>
        <taxon>Agaricales</taxon>
        <taxon>Marasmiineae</taxon>
        <taxon>Mycenaceae</taxon>
        <taxon>Mycena</taxon>
    </lineage>
</organism>
<name>A0AAD7CL43_MYCRO</name>
<dbReference type="Proteomes" id="UP001221757">
    <property type="component" value="Unassembled WGS sequence"/>
</dbReference>
<proteinExistence type="predicted"/>
<protein>
    <submittedName>
        <fullName evidence="2">Uncharacterized protein</fullName>
    </submittedName>
</protein>
<evidence type="ECO:0000313" key="3">
    <source>
        <dbReference type="Proteomes" id="UP001221757"/>
    </source>
</evidence>
<dbReference type="AlphaFoldDB" id="A0AAD7CL43"/>
<dbReference type="EMBL" id="JARKIE010000361">
    <property type="protein sequence ID" value="KAJ7651453.1"/>
    <property type="molecule type" value="Genomic_DNA"/>
</dbReference>